<comment type="caution">
    <text evidence="2">The sequence shown here is derived from an EMBL/GenBank/DDBJ whole genome shotgun (WGS) entry which is preliminary data.</text>
</comment>
<accession>A0A0S7Y2P7</accession>
<sequence>MTTLGAVNPSFESKGENLDVGIRWGILDSLFKMLLKIFLIWPLIFFLKGNRNQQLATNLLVAASIPDNLFHIYIVKF</sequence>
<reference evidence="2 3" key="1">
    <citation type="journal article" date="2015" name="Microbiome">
        <title>Genomic resolution of linkages in carbon, nitrogen, and sulfur cycling among widespread estuary sediment bacteria.</title>
        <authorList>
            <person name="Baker B.J."/>
            <person name="Lazar C.S."/>
            <person name="Teske A.P."/>
            <person name="Dick G.J."/>
        </authorList>
    </citation>
    <scope>NUCLEOTIDE SEQUENCE [LARGE SCALE GENOMIC DNA]</scope>
    <source>
        <strain evidence="2">DG_54_3</strain>
    </source>
</reference>
<gene>
    <name evidence="2" type="ORF">AMJ44_05780</name>
</gene>
<keyword evidence="1" id="KW-0472">Membrane</keyword>
<proteinExistence type="predicted"/>
<keyword evidence="1" id="KW-0812">Transmembrane</keyword>
<dbReference type="Proteomes" id="UP000051861">
    <property type="component" value="Unassembled WGS sequence"/>
</dbReference>
<evidence type="ECO:0000313" key="3">
    <source>
        <dbReference type="Proteomes" id="UP000051861"/>
    </source>
</evidence>
<evidence type="ECO:0000313" key="2">
    <source>
        <dbReference type="EMBL" id="KPJ68667.1"/>
    </source>
</evidence>
<evidence type="ECO:0000256" key="1">
    <source>
        <dbReference type="SAM" id="Phobius"/>
    </source>
</evidence>
<name>A0A0S7Y2P7_UNCSA</name>
<dbReference type="EMBL" id="LIZX01000044">
    <property type="protein sequence ID" value="KPJ68667.1"/>
    <property type="molecule type" value="Genomic_DNA"/>
</dbReference>
<protein>
    <submittedName>
        <fullName evidence="2">Uncharacterized protein</fullName>
    </submittedName>
</protein>
<feature type="transmembrane region" description="Helical" evidence="1">
    <location>
        <begin position="29"/>
        <end position="47"/>
    </location>
</feature>
<organism evidence="2 3">
    <name type="scientific">candidate division WOR-1 bacterium DG_54_3</name>
    <dbReference type="NCBI Taxonomy" id="1703775"/>
    <lineage>
        <taxon>Bacteria</taxon>
        <taxon>Bacillati</taxon>
        <taxon>Saganbacteria</taxon>
    </lineage>
</organism>
<keyword evidence="1" id="KW-1133">Transmembrane helix</keyword>
<dbReference type="AlphaFoldDB" id="A0A0S7Y2P7"/>